<dbReference type="HOGENOM" id="CLU_015256_4_0_1"/>
<dbReference type="EMBL" id="KI925456">
    <property type="protein sequence ID" value="ETW84550.1"/>
    <property type="molecule type" value="Genomic_DNA"/>
</dbReference>
<protein>
    <recommendedName>
        <fullName evidence="3">Zona occludens toxin N-terminal domain-containing protein</fullName>
    </recommendedName>
</protein>
<evidence type="ECO:0000313" key="1">
    <source>
        <dbReference type="EMBL" id="ETW84550.1"/>
    </source>
</evidence>
<proteinExistence type="predicted"/>
<dbReference type="PANTHER" id="PTHR42957">
    <property type="entry name" value="HELICASE MJ1565-RELATED"/>
    <property type="match status" value="1"/>
</dbReference>
<accession>W4KGV5</accession>
<dbReference type="Proteomes" id="UP000030671">
    <property type="component" value="Unassembled WGS sequence"/>
</dbReference>
<dbReference type="AlphaFoldDB" id="W4KGV5"/>
<dbReference type="RefSeq" id="XP_009544207.1">
    <property type="nucleotide sequence ID" value="XM_009545912.1"/>
</dbReference>
<dbReference type="GeneID" id="20677502"/>
<dbReference type="PANTHER" id="PTHR42957:SF1">
    <property type="entry name" value="HELICASE MJ1565-RELATED"/>
    <property type="match status" value="1"/>
</dbReference>
<name>W4KGV5_HETIT</name>
<dbReference type="SUPFAM" id="SSF52540">
    <property type="entry name" value="P-loop containing nucleoside triphosphate hydrolases"/>
    <property type="match status" value="1"/>
</dbReference>
<dbReference type="InParanoid" id="W4KGV5"/>
<dbReference type="Gene3D" id="3.40.50.300">
    <property type="entry name" value="P-loop containing nucleotide triphosphate hydrolases"/>
    <property type="match status" value="1"/>
</dbReference>
<dbReference type="KEGG" id="hir:HETIRDRAFT_473230"/>
<dbReference type="InterPro" id="IPR008571">
    <property type="entry name" value="HerA-like"/>
</dbReference>
<keyword evidence="2" id="KW-1185">Reference proteome</keyword>
<evidence type="ECO:0008006" key="3">
    <source>
        <dbReference type="Google" id="ProtNLM"/>
    </source>
</evidence>
<gene>
    <name evidence="1" type="ORF">HETIRDRAFT_473230</name>
</gene>
<dbReference type="InterPro" id="IPR027417">
    <property type="entry name" value="P-loop_NTPase"/>
</dbReference>
<dbReference type="eggNOG" id="ENOG502QQSW">
    <property type="taxonomic scope" value="Eukaryota"/>
</dbReference>
<reference evidence="1 2" key="1">
    <citation type="journal article" date="2012" name="New Phytol.">
        <title>Insight into trade-off between wood decay and parasitism from the genome of a fungal forest pathogen.</title>
        <authorList>
            <person name="Olson A."/>
            <person name="Aerts A."/>
            <person name="Asiegbu F."/>
            <person name="Belbahri L."/>
            <person name="Bouzid O."/>
            <person name="Broberg A."/>
            <person name="Canback B."/>
            <person name="Coutinho P.M."/>
            <person name="Cullen D."/>
            <person name="Dalman K."/>
            <person name="Deflorio G."/>
            <person name="van Diepen L.T."/>
            <person name="Dunand C."/>
            <person name="Duplessis S."/>
            <person name="Durling M."/>
            <person name="Gonthier P."/>
            <person name="Grimwood J."/>
            <person name="Fossdal C.G."/>
            <person name="Hansson D."/>
            <person name="Henrissat B."/>
            <person name="Hietala A."/>
            <person name="Himmelstrand K."/>
            <person name="Hoffmeister D."/>
            <person name="Hogberg N."/>
            <person name="James T.Y."/>
            <person name="Karlsson M."/>
            <person name="Kohler A."/>
            <person name="Kues U."/>
            <person name="Lee Y.H."/>
            <person name="Lin Y.C."/>
            <person name="Lind M."/>
            <person name="Lindquist E."/>
            <person name="Lombard V."/>
            <person name="Lucas S."/>
            <person name="Lunden K."/>
            <person name="Morin E."/>
            <person name="Murat C."/>
            <person name="Park J."/>
            <person name="Raffaello T."/>
            <person name="Rouze P."/>
            <person name="Salamov A."/>
            <person name="Schmutz J."/>
            <person name="Solheim H."/>
            <person name="Stahlberg J."/>
            <person name="Velez H."/>
            <person name="de Vries R.P."/>
            <person name="Wiebenga A."/>
            <person name="Woodward S."/>
            <person name="Yakovlev I."/>
            <person name="Garbelotto M."/>
            <person name="Martin F."/>
            <person name="Grigoriev I.V."/>
            <person name="Stenlid J."/>
        </authorList>
    </citation>
    <scope>NUCLEOTIDE SEQUENCE [LARGE SCALE GENOMIC DNA]</scope>
    <source>
        <strain evidence="1 2">TC 32-1</strain>
    </source>
</reference>
<sequence>MPTPLVKASDYGATSHSAVDFDLKDESLLLNNLSFNTDSGESETHELRTAPIFTREAYLEANLGKNVLQYGVLGTIMSIRSPSGAQSPPTDRRLYVNTNAPFSAVVCGVQGSGKSHTVSVLLESMFIPNCPATGELKKPLSGLVLHFGETGSSSRPCEVAFLGASQYRGVQPPDIRVYVSPSSLNRMTALYAPLGKRVQVEPLYLSESELDASAFLSMMAIGSSEAAPLYIQTVKAILRTLGEKYTYTKFLNILETKKKTFNPAQLSGIQQRLDLLMSFTSPNIPKTASKSRFCEGRITIIDLSDPFIDSSSACGLFEILLRLFERADVSTGKVLVVDEAHKYLSESRAASGLTKALLTLIRQQRHMAMRVVLSTQEPTIIPPVFIELSSLAIMHRFSSSAWWNHLAKHVSADLSGHDTFDQIVKLKTGEAIVLAPSGLAILEENNPSTGASNGTKRRLGQLGRRSLLIKTRKRVTKDGGMSILTVDGTYGFDT</sequence>
<dbReference type="OrthoDB" id="2316594at2759"/>
<organism evidence="1 2">
    <name type="scientific">Heterobasidion irregulare (strain TC 32-1)</name>
    <dbReference type="NCBI Taxonomy" id="747525"/>
    <lineage>
        <taxon>Eukaryota</taxon>
        <taxon>Fungi</taxon>
        <taxon>Dikarya</taxon>
        <taxon>Basidiomycota</taxon>
        <taxon>Agaricomycotina</taxon>
        <taxon>Agaricomycetes</taxon>
        <taxon>Russulales</taxon>
        <taxon>Bondarzewiaceae</taxon>
        <taxon>Heterobasidion</taxon>
        <taxon>Heterobasidion annosum species complex</taxon>
    </lineage>
</organism>
<evidence type="ECO:0000313" key="2">
    <source>
        <dbReference type="Proteomes" id="UP000030671"/>
    </source>
</evidence>